<sequence length="31" mass="3685">MKLSKIHLGTCMTYPKVKNFFIWVHVRCGFV</sequence>
<evidence type="ECO:0000313" key="1">
    <source>
        <dbReference type="EMBL" id="DAE30490.1"/>
    </source>
</evidence>
<proteinExistence type="predicted"/>
<organism evidence="1">
    <name type="scientific">virus sp. ctiha2</name>
    <dbReference type="NCBI Taxonomy" id="2827299"/>
    <lineage>
        <taxon>Viruses</taxon>
    </lineage>
</organism>
<protein>
    <submittedName>
        <fullName evidence="1">Uncharacterized protein</fullName>
    </submittedName>
</protein>
<accession>A0A8S5RH94</accession>
<name>A0A8S5RH94_9VIRU</name>
<reference evidence="1" key="1">
    <citation type="journal article" date="2021" name="Proc. Natl. Acad. Sci. U.S.A.">
        <title>A Catalog of Tens of Thousands of Viruses from Human Metagenomes Reveals Hidden Associations with Chronic Diseases.</title>
        <authorList>
            <person name="Tisza M.J."/>
            <person name="Buck C.B."/>
        </authorList>
    </citation>
    <scope>NUCLEOTIDE SEQUENCE</scope>
    <source>
        <strain evidence="1">Ctiha2</strain>
    </source>
</reference>
<dbReference type="EMBL" id="BK059104">
    <property type="protein sequence ID" value="DAE30490.1"/>
    <property type="molecule type" value="Genomic_DNA"/>
</dbReference>